<keyword evidence="1" id="KW-1015">Disulfide bond</keyword>
<organism evidence="3 4">
    <name type="scientific">Euplotes crassus</name>
    <dbReference type="NCBI Taxonomy" id="5936"/>
    <lineage>
        <taxon>Eukaryota</taxon>
        <taxon>Sar</taxon>
        <taxon>Alveolata</taxon>
        <taxon>Ciliophora</taxon>
        <taxon>Intramacronucleata</taxon>
        <taxon>Spirotrichea</taxon>
        <taxon>Hypotrichia</taxon>
        <taxon>Euplotida</taxon>
        <taxon>Euplotidae</taxon>
        <taxon>Moneuplotes</taxon>
    </lineage>
</organism>
<evidence type="ECO:0000256" key="1">
    <source>
        <dbReference type="ARBA" id="ARBA00023157"/>
    </source>
</evidence>
<comment type="caution">
    <text evidence="3">The sequence shown here is derived from an EMBL/GenBank/DDBJ whole genome shotgun (WGS) entry which is preliminary data.</text>
</comment>
<keyword evidence="4" id="KW-1185">Reference proteome</keyword>
<dbReference type="PROSITE" id="PS51352">
    <property type="entry name" value="THIOREDOXIN_2"/>
    <property type="match status" value="1"/>
</dbReference>
<dbReference type="InterPro" id="IPR017937">
    <property type="entry name" value="Thioredoxin_CS"/>
</dbReference>
<dbReference type="SUPFAM" id="SSF52833">
    <property type="entry name" value="Thioredoxin-like"/>
    <property type="match status" value="1"/>
</dbReference>
<dbReference type="AlphaFoldDB" id="A0AAD2D3H6"/>
<protein>
    <recommendedName>
        <fullName evidence="2">Thioredoxin domain-containing protein</fullName>
    </recommendedName>
</protein>
<dbReference type="PANTHER" id="PTHR46115">
    <property type="entry name" value="THIOREDOXIN-LIKE PROTEIN 1"/>
    <property type="match status" value="1"/>
</dbReference>
<feature type="domain" description="Thioredoxin" evidence="2">
    <location>
        <begin position="1"/>
        <end position="108"/>
    </location>
</feature>
<accession>A0AAD2D3H6</accession>
<evidence type="ECO:0000313" key="4">
    <source>
        <dbReference type="Proteomes" id="UP001295684"/>
    </source>
</evidence>
<gene>
    <name evidence="3" type="ORF">ECRASSUSDP1_LOCUS20156</name>
</gene>
<dbReference type="PRINTS" id="PR00421">
    <property type="entry name" value="THIOREDOXIN"/>
</dbReference>
<dbReference type="Pfam" id="PF00085">
    <property type="entry name" value="Thioredoxin"/>
    <property type="match status" value="1"/>
</dbReference>
<dbReference type="EMBL" id="CAMPGE010020519">
    <property type="protein sequence ID" value="CAI2378756.1"/>
    <property type="molecule type" value="Genomic_DNA"/>
</dbReference>
<dbReference type="InterPro" id="IPR013766">
    <property type="entry name" value="Thioredoxin_domain"/>
</dbReference>
<evidence type="ECO:0000259" key="2">
    <source>
        <dbReference type="PROSITE" id="PS51352"/>
    </source>
</evidence>
<name>A0AAD2D3H6_EUPCR</name>
<evidence type="ECO:0000313" key="3">
    <source>
        <dbReference type="EMBL" id="CAI2378756.1"/>
    </source>
</evidence>
<dbReference type="Gene3D" id="3.40.30.10">
    <property type="entry name" value="Glutaredoxin"/>
    <property type="match status" value="1"/>
</dbReference>
<sequence length="110" mass="12536">MKELDTIEEFNEFINGNPGKIVVIDFHAEWCGPCKIIGPYIECFPNAPKYKDKAVFAKVDVDENDDAAAEYQVSAMPTFMLFYNGKKINFLQGADILRLVALIDYYVKML</sequence>
<proteinExistence type="predicted"/>
<reference evidence="3" key="1">
    <citation type="submission" date="2023-07" db="EMBL/GenBank/DDBJ databases">
        <authorList>
            <consortium name="AG Swart"/>
            <person name="Singh M."/>
            <person name="Singh A."/>
            <person name="Seah K."/>
            <person name="Emmerich C."/>
        </authorList>
    </citation>
    <scope>NUCLEOTIDE SEQUENCE</scope>
    <source>
        <strain evidence="3">DP1</strain>
    </source>
</reference>
<dbReference type="CDD" id="cd02947">
    <property type="entry name" value="TRX_family"/>
    <property type="match status" value="1"/>
</dbReference>
<dbReference type="Proteomes" id="UP001295684">
    <property type="component" value="Unassembled WGS sequence"/>
</dbReference>
<dbReference type="PROSITE" id="PS00194">
    <property type="entry name" value="THIOREDOXIN_1"/>
    <property type="match status" value="1"/>
</dbReference>
<dbReference type="InterPro" id="IPR036249">
    <property type="entry name" value="Thioredoxin-like_sf"/>
</dbReference>